<gene>
    <name evidence="3" type="ORF">DGYR_LOCUS10150</name>
</gene>
<keyword evidence="1" id="KW-0472">Membrane</keyword>
<evidence type="ECO:0000256" key="2">
    <source>
        <dbReference type="SAM" id="SignalP"/>
    </source>
</evidence>
<feature type="signal peptide" evidence="2">
    <location>
        <begin position="1"/>
        <end position="23"/>
    </location>
</feature>
<reference evidence="3 4" key="1">
    <citation type="submission" date="2020-08" db="EMBL/GenBank/DDBJ databases">
        <authorList>
            <person name="Hejnol A."/>
        </authorList>
    </citation>
    <scope>NUCLEOTIDE SEQUENCE [LARGE SCALE GENOMIC DNA]</scope>
</reference>
<protein>
    <submittedName>
        <fullName evidence="3">DgyrCDS10773</fullName>
    </submittedName>
</protein>
<organism evidence="3 4">
    <name type="scientific">Dimorphilus gyrociliatus</name>
    <dbReference type="NCBI Taxonomy" id="2664684"/>
    <lineage>
        <taxon>Eukaryota</taxon>
        <taxon>Metazoa</taxon>
        <taxon>Spiralia</taxon>
        <taxon>Lophotrochozoa</taxon>
        <taxon>Annelida</taxon>
        <taxon>Polychaeta</taxon>
        <taxon>Polychaeta incertae sedis</taxon>
        <taxon>Dinophilidae</taxon>
        <taxon>Dimorphilus</taxon>
    </lineage>
</organism>
<accession>A0A7I8W2D7</accession>
<keyword evidence="1" id="KW-1133">Transmembrane helix</keyword>
<feature type="transmembrane region" description="Helical" evidence="1">
    <location>
        <begin position="176"/>
        <end position="201"/>
    </location>
</feature>
<name>A0A7I8W2D7_9ANNE</name>
<feature type="chain" id="PRO_5029645345" evidence="2">
    <location>
        <begin position="24"/>
        <end position="240"/>
    </location>
</feature>
<evidence type="ECO:0000313" key="4">
    <source>
        <dbReference type="Proteomes" id="UP000549394"/>
    </source>
</evidence>
<comment type="caution">
    <text evidence="3">The sequence shown here is derived from an EMBL/GenBank/DDBJ whole genome shotgun (WGS) entry which is preliminary data.</text>
</comment>
<keyword evidence="2" id="KW-0732">Signal</keyword>
<evidence type="ECO:0000313" key="3">
    <source>
        <dbReference type="EMBL" id="CAD5122330.1"/>
    </source>
</evidence>
<dbReference type="EMBL" id="CAJFCJ010000017">
    <property type="protein sequence ID" value="CAD5122330.1"/>
    <property type="molecule type" value="Genomic_DNA"/>
</dbReference>
<dbReference type="Proteomes" id="UP000549394">
    <property type="component" value="Unassembled WGS sequence"/>
</dbReference>
<keyword evidence="1" id="KW-0812">Transmembrane</keyword>
<proteinExistence type="predicted"/>
<dbReference type="AlphaFoldDB" id="A0A7I8W2D7"/>
<keyword evidence="4" id="KW-1185">Reference proteome</keyword>
<sequence length="240" mass="28331">MSNRIVIKFLIILSLNLLKTTDGKSLYPREDVNGTSVFLCVEIACKIGYEPIACNKTSYGDGCRKCEENTFSHVQTYRKRRNYIDNSNPRLWDIRTCMEKERCNDELECICEYGSRTRDNKCGCELEDYQYNLTSSSCNRRYGKQQFRRIKFNRNGKLCFDSGQLCKEMRKHHHSAWINILSVTTGVLCVLCLIFVVFFFIQRKELYDMIKEYQFKILNNTDKEYEQKEKFIGGIQHNNV</sequence>
<evidence type="ECO:0000256" key="1">
    <source>
        <dbReference type="SAM" id="Phobius"/>
    </source>
</evidence>